<dbReference type="CDD" id="cd03257">
    <property type="entry name" value="ABC_NikE_OppD_transporters"/>
    <property type="match status" value="2"/>
</dbReference>
<organism evidence="9 10">
    <name type="scientific">Kumtagia ephedrae</name>
    <dbReference type="NCBI Taxonomy" id="2116701"/>
    <lineage>
        <taxon>Bacteria</taxon>
        <taxon>Pseudomonadati</taxon>
        <taxon>Pseudomonadota</taxon>
        <taxon>Alphaproteobacteria</taxon>
        <taxon>Hyphomicrobiales</taxon>
        <taxon>Phyllobacteriaceae</taxon>
        <taxon>Kumtagia</taxon>
    </lineage>
</organism>
<comment type="caution">
    <text evidence="9">The sequence shown here is derived from an EMBL/GenBank/DDBJ whole genome shotgun (WGS) entry which is preliminary data.</text>
</comment>
<evidence type="ECO:0000256" key="5">
    <source>
        <dbReference type="ARBA" id="ARBA00022741"/>
    </source>
</evidence>
<dbReference type="Gene3D" id="3.40.50.300">
    <property type="entry name" value="P-loop containing nucleotide triphosphate hydrolases"/>
    <property type="match status" value="2"/>
</dbReference>
<accession>A0A2P7RVR4</accession>
<keyword evidence="7" id="KW-0472">Membrane</keyword>
<dbReference type="GO" id="GO:0005886">
    <property type="term" value="C:plasma membrane"/>
    <property type="evidence" value="ECO:0007669"/>
    <property type="project" value="UniProtKB-SubCell"/>
</dbReference>
<evidence type="ECO:0000256" key="6">
    <source>
        <dbReference type="ARBA" id="ARBA00022840"/>
    </source>
</evidence>
<comment type="subcellular location">
    <subcellularLocation>
        <location evidence="1">Cell inner membrane</location>
        <topology evidence="1">Peripheral membrane protein</topology>
    </subcellularLocation>
</comment>
<evidence type="ECO:0000313" key="10">
    <source>
        <dbReference type="Proteomes" id="UP000241229"/>
    </source>
</evidence>
<dbReference type="InterPro" id="IPR003593">
    <property type="entry name" value="AAA+_ATPase"/>
</dbReference>
<dbReference type="OrthoDB" id="9802264at2"/>
<dbReference type="SUPFAM" id="SSF52540">
    <property type="entry name" value="P-loop containing nucleoside triphosphate hydrolases"/>
    <property type="match status" value="2"/>
</dbReference>
<evidence type="ECO:0000256" key="2">
    <source>
        <dbReference type="ARBA" id="ARBA00005417"/>
    </source>
</evidence>
<dbReference type="Pfam" id="PF00005">
    <property type="entry name" value="ABC_tran"/>
    <property type="match status" value="2"/>
</dbReference>
<keyword evidence="5" id="KW-0547">Nucleotide-binding</keyword>
<dbReference type="InterPro" id="IPR027417">
    <property type="entry name" value="P-loop_NTPase"/>
</dbReference>
<dbReference type="PROSITE" id="PS50893">
    <property type="entry name" value="ABC_TRANSPORTER_2"/>
    <property type="match status" value="2"/>
</dbReference>
<dbReference type="GO" id="GO:0015833">
    <property type="term" value="P:peptide transport"/>
    <property type="evidence" value="ECO:0007669"/>
    <property type="project" value="InterPro"/>
</dbReference>
<dbReference type="PANTHER" id="PTHR43297:SF2">
    <property type="entry name" value="DIPEPTIDE TRANSPORT ATP-BINDING PROTEIN DPPD"/>
    <property type="match status" value="1"/>
</dbReference>
<keyword evidence="10" id="KW-1185">Reference proteome</keyword>
<dbReference type="GO" id="GO:0005524">
    <property type="term" value="F:ATP binding"/>
    <property type="evidence" value="ECO:0007669"/>
    <property type="project" value="UniProtKB-KW"/>
</dbReference>
<comment type="similarity">
    <text evidence="2">Belongs to the ABC transporter superfamily.</text>
</comment>
<dbReference type="Proteomes" id="UP000241229">
    <property type="component" value="Unassembled WGS sequence"/>
</dbReference>
<dbReference type="GO" id="GO:0016887">
    <property type="term" value="F:ATP hydrolysis activity"/>
    <property type="evidence" value="ECO:0007669"/>
    <property type="project" value="InterPro"/>
</dbReference>
<evidence type="ECO:0000313" key="9">
    <source>
        <dbReference type="EMBL" id="PSJ54310.1"/>
    </source>
</evidence>
<keyword evidence="6" id="KW-0067">ATP-binding</keyword>
<dbReference type="PROSITE" id="PS00211">
    <property type="entry name" value="ABC_TRANSPORTER_1"/>
    <property type="match status" value="1"/>
</dbReference>
<feature type="domain" description="ABC transporter" evidence="8">
    <location>
        <begin position="15"/>
        <end position="265"/>
    </location>
</feature>
<dbReference type="InterPro" id="IPR003439">
    <property type="entry name" value="ABC_transporter-like_ATP-bd"/>
</dbReference>
<keyword evidence="3" id="KW-0813">Transport</keyword>
<evidence type="ECO:0000259" key="8">
    <source>
        <dbReference type="PROSITE" id="PS50893"/>
    </source>
</evidence>
<dbReference type="PANTHER" id="PTHR43297">
    <property type="entry name" value="OLIGOPEPTIDE TRANSPORT ATP-BINDING PROTEIN APPD"/>
    <property type="match status" value="1"/>
</dbReference>
<evidence type="ECO:0000256" key="3">
    <source>
        <dbReference type="ARBA" id="ARBA00022448"/>
    </source>
</evidence>
<gene>
    <name evidence="9" type="ORF">C7I84_24325</name>
</gene>
<dbReference type="InterPro" id="IPR050388">
    <property type="entry name" value="ABC_Ni/Peptide_Import"/>
</dbReference>
<dbReference type="InterPro" id="IPR013563">
    <property type="entry name" value="Oligopep_ABC_C"/>
</dbReference>
<dbReference type="AlphaFoldDB" id="A0A2P7RVR4"/>
<evidence type="ECO:0000256" key="1">
    <source>
        <dbReference type="ARBA" id="ARBA00004417"/>
    </source>
</evidence>
<dbReference type="NCBIfam" id="NF007739">
    <property type="entry name" value="PRK10419.1"/>
    <property type="match status" value="2"/>
</dbReference>
<dbReference type="InterPro" id="IPR017871">
    <property type="entry name" value="ABC_transporter-like_CS"/>
</dbReference>
<sequence length="542" mass="58815">MTNELSVVAAGDTVLSISDLRIEARVKDEWLEIVKGVSLTLRRGEVLGLVGESGAGKSTIGLAALGYFRAGCRLAGGSVRFGGTDLLAMPESRRRALRGTKIAYVAQSAAASFNPAKRLMDQIVEAAVTRGGMPRRDAAARAVALFRSLQLPDPERFGDRYPHQVSGGQLQRAMTAMAMICQPDLIVFDEPTTALDVTTQVEVLLSIRKAIQEHGVAVLYISHDLAIVAQMAHRVMVLRYGEAVEEAPIASIIDAPRHPYTKSLWAVRNLQGASHAATGDDLLRVEQISASYGTFKALDGIDLAVGRGQTVALVGESGSGKSTLGRVIAGLLPPDGGTLRFDGAVLPPVVRKRGKDMLRRVQIIYQSADTALNPRHSVRKILGRPLAFFHGLSGAQRERRVLELLRMVELEESYADRLPAQLSGGQRQRVAIARALAAEPELIICDEITSALDQIVQAGILTMLADLQRRLGVSYLFITHDIEVVRAIADRVVVLNKGRIVDQGAKADVLSPPFQDYTRLLLESVPEMTPDWLDRLVERRAA</sequence>
<protein>
    <submittedName>
        <fullName evidence="9">ABC transporter</fullName>
    </submittedName>
</protein>
<proteinExistence type="inferred from homology"/>
<feature type="domain" description="ABC transporter" evidence="8">
    <location>
        <begin position="283"/>
        <end position="522"/>
    </location>
</feature>
<keyword evidence="4" id="KW-1003">Cell membrane</keyword>
<dbReference type="RefSeq" id="WP_106774814.1">
    <property type="nucleotide sequence ID" value="NZ_PXYK01000030.1"/>
</dbReference>
<dbReference type="EMBL" id="PXYK01000030">
    <property type="protein sequence ID" value="PSJ54310.1"/>
    <property type="molecule type" value="Genomic_DNA"/>
</dbReference>
<evidence type="ECO:0000256" key="7">
    <source>
        <dbReference type="ARBA" id="ARBA00023136"/>
    </source>
</evidence>
<dbReference type="SMART" id="SM00382">
    <property type="entry name" value="AAA"/>
    <property type="match status" value="2"/>
</dbReference>
<evidence type="ECO:0000256" key="4">
    <source>
        <dbReference type="ARBA" id="ARBA00022475"/>
    </source>
</evidence>
<dbReference type="Pfam" id="PF08352">
    <property type="entry name" value="oligo_HPY"/>
    <property type="match status" value="2"/>
</dbReference>
<reference evidence="9 10" key="1">
    <citation type="submission" date="2018-03" db="EMBL/GenBank/DDBJ databases">
        <title>The draft genome of Mesorhizobium sp. 6GN-30.</title>
        <authorList>
            <person name="Liu L."/>
            <person name="Li L."/>
            <person name="Wang T."/>
            <person name="Zhang X."/>
            <person name="Liang L."/>
        </authorList>
    </citation>
    <scope>NUCLEOTIDE SEQUENCE [LARGE SCALE GENOMIC DNA]</scope>
    <source>
        <strain evidence="9 10">6GN30</strain>
    </source>
</reference>
<dbReference type="FunFam" id="3.40.50.300:FF:002585">
    <property type="entry name" value="Glutathione import ATP-binding protein GsiA"/>
    <property type="match status" value="1"/>
</dbReference>
<name>A0A2P7RVR4_9HYPH</name>